<keyword evidence="6" id="KW-1185">Reference proteome</keyword>
<evidence type="ECO:0000313" key="6">
    <source>
        <dbReference type="Proteomes" id="UP001148838"/>
    </source>
</evidence>
<comment type="similarity">
    <text evidence="1">Belongs to the WD repeat THOC6 family.</text>
</comment>
<feature type="repeat" description="WD" evidence="4">
    <location>
        <begin position="85"/>
        <end position="124"/>
    </location>
</feature>
<dbReference type="Gene3D" id="2.130.10.10">
    <property type="entry name" value="YVTN repeat-like/Quinoprotein amine dehydrogenase"/>
    <property type="match status" value="1"/>
</dbReference>
<evidence type="ECO:0000313" key="5">
    <source>
        <dbReference type="EMBL" id="KAJ4434782.1"/>
    </source>
</evidence>
<protein>
    <submittedName>
        <fullName evidence="5">Uncharacterized protein</fullName>
    </submittedName>
</protein>
<dbReference type="SUPFAM" id="SSF50978">
    <property type="entry name" value="WD40 repeat-like"/>
    <property type="match status" value="1"/>
</dbReference>
<dbReference type="PROSITE" id="PS50294">
    <property type="entry name" value="WD_REPEATS_REGION"/>
    <property type="match status" value="1"/>
</dbReference>
<dbReference type="SMART" id="SM00320">
    <property type="entry name" value="WD40"/>
    <property type="match status" value="2"/>
</dbReference>
<dbReference type="InterPro" id="IPR019775">
    <property type="entry name" value="WD40_repeat_CS"/>
</dbReference>
<organism evidence="5 6">
    <name type="scientific">Periplaneta americana</name>
    <name type="common">American cockroach</name>
    <name type="synonym">Blatta americana</name>
    <dbReference type="NCBI Taxonomy" id="6978"/>
    <lineage>
        <taxon>Eukaryota</taxon>
        <taxon>Metazoa</taxon>
        <taxon>Ecdysozoa</taxon>
        <taxon>Arthropoda</taxon>
        <taxon>Hexapoda</taxon>
        <taxon>Insecta</taxon>
        <taxon>Pterygota</taxon>
        <taxon>Neoptera</taxon>
        <taxon>Polyneoptera</taxon>
        <taxon>Dictyoptera</taxon>
        <taxon>Blattodea</taxon>
        <taxon>Blattoidea</taxon>
        <taxon>Blattidae</taxon>
        <taxon>Blattinae</taxon>
        <taxon>Periplaneta</taxon>
    </lineage>
</organism>
<keyword evidence="3" id="KW-0677">Repeat</keyword>
<evidence type="ECO:0000256" key="2">
    <source>
        <dbReference type="ARBA" id="ARBA00022574"/>
    </source>
</evidence>
<comment type="caution">
    <text evidence="5">The sequence shown here is derived from an EMBL/GenBank/DDBJ whole genome shotgun (WGS) entry which is preliminary data.</text>
</comment>
<dbReference type="PANTHER" id="PTHR44411:SF1">
    <property type="entry name" value="THO COMPLEX SUBUNIT 6 HOMOLOG"/>
    <property type="match status" value="1"/>
</dbReference>
<evidence type="ECO:0000256" key="4">
    <source>
        <dbReference type="PROSITE-ProRule" id="PRU00221"/>
    </source>
</evidence>
<sequence length="352" mass="39413">MVTTEKFLLIGMVGEITGWDWKTITSSKNPKLAFSIQIPTAKDALEKPDVNSMLYCKADGHIYAGCGDNKIYIFSMEDGKLVRTMEGHDDYIHSIHNIGSQLVSASEDGSVRLWDMKQKTHTNTVQPYLSDKLVRPELGKWIGAASLSEDWLSSAFAEMGTVQGVQQNMLHRAEGIGRQHTHQQPQVHAGAVRDLRLCGGGPRLSLWHLRSLDVTTPFHLDDAGIHVAMFYDDRIMAGGASPYFYNLNYTGDTYAQIPSSSTSIYSAVYQETPLKVTPQKIGADGKVRRMGSQEILPVPRNYVSWEHAAQNCHEIFCHMNHGTILLKLYHLPVNPMKMPTQLWLKKSYSSSM</sequence>
<dbReference type="InterPro" id="IPR015943">
    <property type="entry name" value="WD40/YVTN_repeat-like_dom_sf"/>
</dbReference>
<accession>A0ABQ8SMB3</accession>
<name>A0ABQ8SMB3_PERAM</name>
<evidence type="ECO:0000256" key="1">
    <source>
        <dbReference type="ARBA" id="ARBA00009728"/>
    </source>
</evidence>
<dbReference type="Proteomes" id="UP001148838">
    <property type="component" value="Unassembled WGS sequence"/>
</dbReference>
<dbReference type="InterPro" id="IPR036322">
    <property type="entry name" value="WD40_repeat_dom_sf"/>
</dbReference>
<keyword evidence="2 4" id="KW-0853">WD repeat</keyword>
<reference evidence="5 6" key="1">
    <citation type="journal article" date="2022" name="Allergy">
        <title>Genome assembly and annotation of Periplaneta americana reveal a comprehensive cockroach allergen profile.</title>
        <authorList>
            <person name="Wang L."/>
            <person name="Xiong Q."/>
            <person name="Saelim N."/>
            <person name="Wang L."/>
            <person name="Nong W."/>
            <person name="Wan A.T."/>
            <person name="Shi M."/>
            <person name="Liu X."/>
            <person name="Cao Q."/>
            <person name="Hui J.H.L."/>
            <person name="Sookrung N."/>
            <person name="Leung T.F."/>
            <person name="Tungtrongchitr A."/>
            <person name="Tsui S.K.W."/>
        </authorList>
    </citation>
    <scope>NUCLEOTIDE SEQUENCE [LARGE SCALE GENOMIC DNA]</scope>
    <source>
        <strain evidence="5">PWHHKU_190912</strain>
    </source>
</reference>
<dbReference type="PROSITE" id="PS00678">
    <property type="entry name" value="WD_REPEATS_1"/>
    <property type="match status" value="1"/>
</dbReference>
<evidence type="ECO:0000256" key="3">
    <source>
        <dbReference type="ARBA" id="ARBA00022737"/>
    </source>
</evidence>
<gene>
    <name evidence="5" type="ORF">ANN_23353</name>
</gene>
<dbReference type="PROSITE" id="PS50082">
    <property type="entry name" value="WD_REPEATS_2"/>
    <property type="match status" value="1"/>
</dbReference>
<dbReference type="InterPro" id="IPR042626">
    <property type="entry name" value="THOC6"/>
</dbReference>
<dbReference type="InterPro" id="IPR001680">
    <property type="entry name" value="WD40_rpt"/>
</dbReference>
<dbReference type="Pfam" id="PF00400">
    <property type="entry name" value="WD40"/>
    <property type="match status" value="1"/>
</dbReference>
<dbReference type="EMBL" id="JAJSOF020000025">
    <property type="protein sequence ID" value="KAJ4434782.1"/>
    <property type="molecule type" value="Genomic_DNA"/>
</dbReference>
<dbReference type="PANTHER" id="PTHR44411">
    <property type="entry name" value="THO COMPLEX SUBUNIT 6 HOMOLOG"/>
    <property type="match status" value="1"/>
</dbReference>
<proteinExistence type="inferred from homology"/>